<proteinExistence type="predicted"/>
<protein>
    <submittedName>
        <fullName evidence="1">Uncharacterized protein</fullName>
    </submittedName>
</protein>
<sequence>MPLRYLPAFGKYSLYNWIEVNVERNYTDARPESHKVVGMPRVVGELKTENNWAERRELLFKNPAWHYGCINDLKTAQRAAKASLGVVKVGQVERVWIVERPADELREHRNLMRALKSRLKLFDEPQMRDLDPQEFKVHMQWRCAHPDCPGGHTAGIMDWGLAQLGRKKGKDAALKRMQELADLTKHDLHLLLGNFAKHQGNFGIIGIWYPQTAEHLASKAKPTRKPGPALQLSLGL</sequence>
<evidence type="ECO:0000313" key="1">
    <source>
        <dbReference type="EMBL" id="UOE33308.1"/>
    </source>
</evidence>
<dbReference type="EMBL" id="CP094534">
    <property type="protein sequence ID" value="UOE33308.1"/>
    <property type="molecule type" value="Genomic_DNA"/>
</dbReference>
<keyword evidence="2" id="KW-1185">Reference proteome</keyword>
<organism evidence="1 2">
    <name type="scientific">Hymenobacter monticola</name>
    <dbReference type="NCBI Taxonomy" id="1705399"/>
    <lineage>
        <taxon>Bacteria</taxon>
        <taxon>Pseudomonadati</taxon>
        <taxon>Bacteroidota</taxon>
        <taxon>Cytophagia</taxon>
        <taxon>Cytophagales</taxon>
        <taxon>Hymenobacteraceae</taxon>
        <taxon>Hymenobacter</taxon>
    </lineage>
</organism>
<dbReference type="Proteomes" id="UP000831390">
    <property type="component" value="Chromosome"/>
</dbReference>
<name>A0ABY4B2D6_9BACT</name>
<reference evidence="1 2" key="1">
    <citation type="submission" date="2022-03" db="EMBL/GenBank/DDBJ databases">
        <title>Hymenobactersp. isolated from the air.</title>
        <authorList>
            <person name="Won M."/>
            <person name="Kwon S.-W."/>
        </authorList>
    </citation>
    <scope>NUCLEOTIDE SEQUENCE [LARGE SCALE GENOMIC DNA]</scope>
    <source>
        <strain evidence="1 2">KACC 22596</strain>
    </source>
</reference>
<evidence type="ECO:0000313" key="2">
    <source>
        <dbReference type="Proteomes" id="UP000831390"/>
    </source>
</evidence>
<gene>
    <name evidence="1" type="ORF">MTP16_19550</name>
</gene>
<dbReference type="RefSeq" id="WP_243512999.1">
    <property type="nucleotide sequence ID" value="NZ_CP094534.1"/>
</dbReference>
<accession>A0ABY4B2D6</accession>